<gene>
    <name evidence="7" type="ORF">FRY98_20045</name>
</gene>
<name>A0A5D0CNR9_9BACL</name>
<dbReference type="Pfam" id="PF14691">
    <property type="entry name" value="Fer4_20"/>
    <property type="match status" value="1"/>
</dbReference>
<comment type="caution">
    <text evidence="7">The sequence shown here is derived from an EMBL/GenBank/DDBJ whole genome shotgun (WGS) entry which is preliminary data.</text>
</comment>
<dbReference type="GO" id="GO:0051536">
    <property type="term" value="F:iron-sulfur cluster binding"/>
    <property type="evidence" value="ECO:0007669"/>
    <property type="project" value="InterPro"/>
</dbReference>
<dbReference type="InterPro" id="IPR009051">
    <property type="entry name" value="Helical_ferredxn"/>
</dbReference>
<protein>
    <submittedName>
        <fullName evidence="7">Glutamate synthase subunit beta</fullName>
    </submittedName>
</protein>
<dbReference type="InterPro" id="IPR036188">
    <property type="entry name" value="FAD/NAD-bd_sf"/>
</dbReference>
<dbReference type="GO" id="GO:0006537">
    <property type="term" value="P:glutamate biosynthetic process"/>
    <property type="evidence" value="ECO:0007669"/>
    <property type="project" value="UniProtKB-KW"/>
</dbReference>
<dbReference type="PANTHER" id="PTHR43100">
    <property type="entry name" value="GLUTAMATE SYNTHASE [NADPH] SMALL CHAIN"/>
    <property type="match status" value="1"/>
</dbReference>
<evidence type="ECO:0000256" key="4">
    <source>
        <dbReference type="ARBA" id="ARBA00029440"/>
    </source>
</evidence>
<dbReference type="PANTHER" id="PTHR43100:SF1">
    <property type="entry name" value="GLUTAMATE SYNTHASE [NADPH] SMALL CHAIN"/>
    <property type="match status" value="1"/>
</dbReference>
<dbReference type="Gene3D" id="1.10.1060.10">
    <property type="entry name" value="Alpha-helical ferredoxin"/>
    <property type="match status" value="1"/>
</dbReference>
<sequence>MGKATGFLEYEREVPGEVQPLSRIQTWGEFTVPLTEERMRMQGARCMDCGTPFCHAGRMLSGMTSGCPVHNLIPEWNDLIFRGNWKEALRRLHKANNFPEFTGRVCPAPCEGACTAGKHGSPVTVKAIERAIVDRGFAEGWIRPEPPAVRSGKKVAVVGSGPAGLACADQLNRAGHTVTVFERADRIGGLLMYGIPNMKLDKTLVERRVDLLAAEGISFVTGCEVGTSVTREELTAAFDAVVLCCGAARARDLALEGRALNGIHQAMDFLTLNTRSLLDSGLKDGRYISAKGKDVVVIGGGDTGTDCVATAIRHGCRSVVQLEIMPQPPLRRQPGNPWPEWPKVLKTDYAQQEAAALFGGDPRRYLTSTRRFIGDGQGRVAGVCAVEVEWQPAGDGRQVPVEIAGTERVLPADLVLLALGFTGPEDGLLGAWGIERDARTNVKTADGRYSTNVPGIFAAGDMRRGQSLVVWAIREGREAAQEVCRFLQG</sequence>
<dbReference type="InterPro" id="IPR028261">
    <property type="entry name" value="DPD_II"/>
</dbReference>
<dbReference type="Pfam" id="PF07992">
    <property type="entry name" value="Pyr_redox_2"/>
    <property type="match status" value="2"/>
</dbReference>
<dbReference type="GO" id="GO:0016639">
    <property type="term" value="F:oxidoreductase activity, acting on the CH-NH2 group of donors, NAD or NADP as acceptor"/>
    <property type="evidence" value="ECO:0007669"/>
    <property type="project" value="InterPro"/>
</dbReference>
<dbReference type="FunFam" id="3.50.50.60:FF:000160">
    <property type="entry name" value="Glutamate synthase (NADPH)"/>
    <property type="match status" value="1"/>
</dbReference>
<keyword evidence="8" id="KW-1185">Reference proteome</keyword>
<evidence type="ECO:0000256" key="2">
    <source>
        <dbReference type="ARBA" id="ARBA00023002"/>
    </source>
</evidence>
<accession>A0A5D0CNR9</accession>
<dbReference type="OrthoDB" id="9803192at2"/>
<dbReference type="EMBL" id="VSDO01000004">
    <property type="protein sequence ID" value="TYA11438.1"/>
    <property type="molecule type" value="Genomic_DNA"/>
</dbReference>
<dbReference type="NCBIfam" id="TIGR01317">
    <property type="entry name" value="GOGAT_sm_gam"/>
    <property type="match status" value="1"/>
</dbReference>
<feature type="domain" description="FAD/NAD(P)-binding" evidence="5">
    <location>
        <begin position="403"/>
        <end position="476"/>
    </location>
</feature>
<evidence type="ECO:0000313" key="7">
    <source>
        <dbReference type="EMBL" id="TYA11438.1"/>
    </source>
</evidence>
<keyword evidence="1" id="KW-0028">Amino-acid biosynthesis</keyword>
<evidence type="ECO:0000259" key="5">
    <source>
        <dbReference type="Pfam" id="PF07992"/>
    </source>
</evidence>
<dbReference type="SUPFAM" id="SSF46548">
    <property type="entry name" value="alpha-helical ferredoxin"/>
    <property type="match status" value="1"/>
</dbReference>
<evidence type="ECO:0000313" key="8">
    <source>
        <dbReference type="Proteomes" id="UP000325218"/>
    </source>
</evidence>
<evidence type="ECO:0000256" key="1">
    <source>
        <dbReference type="ARBA" id="ARBA00022605"/>
    </source>
</evidence>
<organism evidence="7 8">
    <name type="scientific">Paenibacillus faecis</name>
    <dbReference type="NCBI Taxonomy" id="862114"/>
    <lineage>
        <taxon>Bacteria</taxon>
        <taxon>Bacillati</taxon>
        <taxon>Bacillota</taxon>
        <taxon>Bacilli</taxon>
        <taxon>Bacillales</taxon>
        <taxon>Paenibacillaceae</taxon>
        <taxon>Paenibacillus</taxon>
    </lineage>
</organism>
<reference evidence="7 8" key="1">
    <citation type="submission" date="2019-08" db="EMBL/GenBank/DDBJ databases">
        <title>Genome sequencing of Paenibacillus faecis DSM 23593(T).</title>
        <authorList>
            <person name="Kook J.-K."/>
            <person name="Park S.-N."/>
            <person name="Lim Y.K."/>
        </authorList>
    </citation>
    <scope>NUCLEOTIDE SEQUENCE [LARGE SCALE GENOMIC DNA]</scope>
    <source>
        <strain evidence="7 8">DSM 23593</strain>
    </source>
</reference>
<keyword evidence="3" id="KW-0314">Glutamate biosynthesis</keyword>
<feature type="domain" description="FAD/NAD(P)-binding" evidence="5">
    <location>
        <begin position="153"/>
        <end position="328"/>
    </location>
</feature>
<dbReference type="SUPFAM" id="SSF51971">
    <property type="entry name" value="Nucleotide-binding domain"/>
    <property type="match status" value="2"/>
</dbReference>
<feature type="domain" description="Dihydroprymidine dehydrogenase" evidence="6">
    <location>
        <begin position="24"/>
        <end position="139"/>
    </location>
</feature>
<dbReference type="Proteomes" id="UP000325218">
    <property type="component" value="Unassembled WGS sequence"/>
</dbReference>
<evidence type="ECO:0000256" key="3">
    <source>
        <dbReference type="ARBA" id="ARBA00023164"/>
    </source>
</evidence>
<dbReference type="AlphaFoldDB" id="A0A5D0CNR9"/>
<dbReference type="InterPro" id="IPR051394">
    <property type="entry name" value="Glutamate_Synthase"/>
</dbReference>
<proteinExistence type="predicted"/>
<dbReference type="PRINTS" id="PR00419">
    <property type="entry name" value="ADXRDTASE"/>
</dbReference>
<evidence type="ECO:0000259" key="6">
    <source>
        <dbReference type="Pfam" id="PF14691"/>
    </source>
</evidence>
<dbReference type="InterPro" id="IPR023753">
    <property type="entry name" value="FAD/NAD-binding_dom"/>
</dbReference>
<dbReference type="RefSeq" id="WP_148455271.1">
    <property type="nucleotide sequence ID" value="NZ_VSDO01000004.1"/>
</dbReference>
<dbReference type="Gene3D" id="3.50.50.60">
    <property type="entry name" value="FAD/NAD(P)-binding domain"/>
    <property type="match status" value="2"/>
</dbReference>
<keyword evidence="2" id="KW-0560">Oxidoreductase</keyword>
<dbReference type="InterPro" id="IPR006005">
    <property type="entry name" value="Glut_synth_ssu1"/>
</dbReference>
<comment type="pathway">
    <text evidence="4">Amino-acid biosynthesis.</text>
</comment>